<organism evidence="12 13">
    <name type="scientific">Punica granatum</name>
    <name type="common">Pomegranate</name>
    <dbReference type="NCBI Taxonomy" id="22663"/>
    <lineage>
        <taxon>Eukaryota</taxon>
        <taxon>Viridiplantae</taxon>
        <taxon>Streptophyta</taxon>
        <taxon>Embryophyta</taxon>
        <taxon>Tracheophyta</taxon>
        <taxon>Spermatophyta</taxon>
        <taxon>Magnoliopsida</taxon>
        <taxon>eudicotyledons</taxon>
        <taxon>Gunneridae</taxon>
        <taxon>Pentapetalae</taxon>
        <taxon>rosids</taxon>
        <taxon>malvids</taxon>
        <taxon>Myrtales</taxon>
        <taxon>Lythraceae</taxon>
        <taxon>Punica</taxon>
    </lineage>
</organism>
<dbReference type="SUPFAM" id="SSF52540">
    <property type="entry name" value="P-loop containing nucleoside triphosphate hydrolases"/>
    <property type="match status" value="1"/>
</dbReference>
<dbReference type="CDD" id="cd00477">
    <property type="entry name" value="FTHFS"/>
    <property type="match status" value="1"/>
</dbReference>
<dbReference type="HAMAP" id="MF_01543">
    <property type="entry name" value="FTHFS"/>
    <property type="match status" value="1"/>
</dbReference>
<dbReference type="EC" id="6.3.4.3" evidence="3"/>
<dbReference type="GO" id="GO:0046655">
    <property type="term" value="P:folic acid metabolic process"/>
    <property type="evidence" value="ECO:0007669"/>
    <property type="project" value="UniProtKB-ARBA"/>
</dbReference>
<dbReference type="InterPro" id="IPR000559">
    <property type="entry name" value="Formate_THF_ligase"/>
</dbReference>
<proteinExistence type="inferred from homology"/>
<dbReference type="FunFam" id="3.40.50.300:FF:005626">
    <property type="entry name" value="Predicted protein"/>
    <property type="match status" value="1"/>
</dbReference>
<dbReference type="Gene3D" id="3.40.50.300">
    <property type="entry name" value="P-loop containing nucleotide triphosphate hydrolases"/>
    <property type="match status" value="3"/>
</dbReference>
<evidence type="ECO:0000313" key="13">
    <source>
        <dbReference type="Proteomes" id="UP000233551"/>
    </source>
</evidence>
<dbReference type="FunFam" id="1.10.8.770:FF:000001">
    <property type="entry name" value="Methylenetetrahydrofolate dehydrogenase (NADP+ dependent) 1 like"/>
    <property type="match status" value="1"/>
</dbReference>
<comment type="caution">
    <text evidence="12">The sequence shown here is derived from an EMBL/GenBank/DDBJ whole genome shotgun (WGS) entry which is preliminary data.</text>
</comment>
<dbReference type="GO" id="GO:0005829">
    <property type="term" value="C:cytosol"/>
    <property type="evidence" value="ECO:0007669"/>
    <property type="project" value="UniProtKB-ARBA"/>
</dbReference>
<evidence type="ECO:0000256" key="4">
    <source>
        <dbReference type="ARBA" id="ARBA00022563"/>
    </source>
</evidence>
<evidence type="ECO:0000256" key="1">
    <source>
        <dbReference type="ARBA" id="ARBA00004777"/>
    </source>
</evidence>
<dbReference type="EMBL" id="PGOL01000269">
    <property type="protein sequence ID" value="PKI73605.1"/>
    <property type="molecule type" value="Genomic_DNA"/>
</dbReference>
<evidence type="ECO:0000313" key="12">
    <source>
        <dbReference type="EMBL" id="PKI73605.1"/>
    </source>
</evidence>
<keyword evidence="5" id="KW-0436">Ligase</keyword>
<dbReference type="GO" id="GO:0004329">
    <property type="term" value="F:formate-tetrahydrofolate ligase activity"/>
    <property type="evidence" value="ECO:0007669"/>
    <property type="project" value="UniProtKB-EC"/>
</dbReference>
<sequence>MSSTLKKLQVVSPVPADIDIANSVEPFHISDIARELSLGTSHYDFYVRLPQVLLSVLDELQGSKDGYYVVVGGITPTPLGEGKSTTTVGLCQALGVFLDKKVVTCLRQPSQGPTFGIKGGAAGGGYSQVIPMDEFNLHLTGDIHAITAANNLLAAAIDTRIFHESTQSDKALFNRLCPPNKEGKRSFSNIMLRRLKKLGISKDRPEDLSPEEVKKFARLDIDPNSITWRRVMDVNDRFLRKITVGQGPEEKGMTRETGFDISVASEIMAVLALTISLADMRERLGNMVIGNSKAGDPVTADDLGVGGALTVLMKDAINPTLMQTLEGTPVLVHAGPFANIAHGNSSIVADKIALKLVGPGGFVVTEAGFGSDIGTEKFMNIKCRYSGLTPQCAVINVGLVEAGCVNLARHISNTKSYGVNVVVAVNMFSTDTKAELNAVKSAAMAAGAFDAVICTHHAHGGKGAVDLGIAVQKACESVAQPLKFLYPLDISIKEKIEAIARSYGAAGVEYSEQAEKQIELYSRQGFSGLPICMAKTQYSFSHNAAEKGAPSGFILPIRDVRASIGAGFIYPLVGTMSTMPGLPTRPCFYDIDLDTSTGRVIGLS</sequence>
<comment type="similarity">
    <text evidence="9">Belongs to the formate--tetrahydrofolate ligase family.</text>
</comment>
<dbReference type="Pfam" id="PF01268">
    <property type="entry name" value="FTHFS"/>
    <property type="match status" value="1"/>
</dbReference>
<evidence type="ECO:0000256" key="10">
    <source>
        <dbReference type="ARBA" id="ARBA00070564"/>
    </source>
</evidence>
<keyword evidence="7" id="KW-0067">ATP-binding</keyword>
<accession>A0A2I0KYR0</accession>
<evidence type="ECO:0000256" key="8">
    <source>
        <dbReference type="ARBA" id="ARBA00049033"/>
    </source>
</evidence>
<dbReference type="PROSITE" id="PS00721">
    <property type="entry name" value="FTHFS_1"/>
    <property type="match status" value="1"/>
</dbReference>
<dbReference type="InterPro" id="IPR027417">
    <property type="entry name" value="P-loop_NTPase"/>
</dbReference>
<dbReference type="GO" id="GO:0009257">
    <property type="term" value="P:10-formyltetrahydrofolate biosynthetic process"/>
    <property type="evidence" value="ECO:0007669"/>
    <property type="project" value="UniProtKB-ARBA"/>
</dbReference>
<dbReference type="GO" id="GO:0016787">
    <property type="term" value="F:hydrolase activity"/>
    <property type="evidence" value="ECO:0007669"/>
    <property type="project" value="UniProtKB-ARBA"/>
</dbReference>
<dbReference type="STRING" id="22663.A0A2I0KYR0"/>
<gene>
    <name evidence="12" type="ORF">CRG98_005979</name>
</gene>
<comment type="pathway">
    <text evidence="1">One-carbon metabolism; tetrahydrofolate interconversion.</text>
</comment>
<keyword evidence="4" id="KW-0554">One-carbon metabolism</keyword>
<comment type="catalytic activity">
    <reaction evidence="8">
        <text>(6S)-5,6,7,8-tetrahydrofolate + formate + ATP = (6R)-10-formyltetrahydrofolate + ADP + phosphate</text>
        <dbReference type="Rhea" id="RHEA:20221"/>
        <dbReference type="ChEBI" id="CHEBI:15740"/>
        <dbReference type="ChEBI" id="CHEBI:30616"/>
        <dbReference type="ChEBI" id="CHEBI:43474"/>
        <dbReference type="ChEBI" id="CHEBI:57453"/>
        <dbReference type="ChEBI" id="CHEBI:195366"/>
        <dbReference type="ChEBI" id="CHEBI:456216"/>
        <dbReference type="EC" id="6.3.4.3"/>
    </reaction>
</comment>
<evidence type="ECO:0000256" key="9">
    <source>
        <dbReference type="ARBA" id="ARBA00061363"/>
    </source>
</evidence>
<dbReference type="GO" id="GO:0006555">
    <property type="term" value="P:methionine metabolic process"/>
    <property type="evidence" value="ECO:0007669"/>
    <property type="project" value="UniProtKB-ARBA"/>
</dbReference>
<dbReference type="GO" id="GO:0016491">
    <property type="term" value="F:oxidoreductase activity"/>
    <property type="evidence" value="ECO:0007669"/>
    <property type="project" value="UniProtKB-ARBA"/>
</dbReference>
<dbReference type="Gene3D" id="1.10.8.770">
    <property type="match status" value="1"/>
</dbReference>
<dbReference type="FunFam" id="3.40.50.300:FF:000245">
    <property type="entry name" value="C-1-tetrahydrofolate synthase, cytoplasmic"/>
    <property type="match status" value="1"/>
</dbReference>
<dbReference type="GO" id="GO:0006164">
    <property type="term" value="P:purine nucleotide biosynthetic process"/>
    <property type="evidence" value="ECO:0007669"/>
    <property type="project" value="UniProtKB-ARBA"/>
</dbReference>
<keyword evidence="13" id="KW-1185">Reference proteome</keyword>
<evidence type="ECO:0000256" key="3">
    <source>
        <dbReference type="ARBA" id="ARBA00012295"/>
    </source>
</evidence>
<reference evidence="12 13" key="1">
    <citation type="submission" date="2017-11" db="EMBL/GenBank/DDBJ databases">
        <title>De-novo sequencing of pomegranate (Punica granatum L.) genome.</title>
        <authorList>
            <person name="Akparov Z."/>
            <person name="Amiraslanov A."/>
            <person name="Hajiyeva S."/>
            <person name="Abbasov M."/>
            <person name="Kaur K."/>
            <person name="Hamwieh A."/>
            <person name="Solovyev V."/>
            <person name="Salamov A."/>
            <person name="Braich B."/>
            <person name="Kosarev P."/>
            <person name="Mahmoud A."/>
            <person name="Hajiyev E."/>
            <person name="Babayeva S."/>
            <person name="Izzatullayeva V."/>
            <person name="Mammadov A."/>
            <person name="Mammadov A."/>
            <person name="Sharifova S."/>
            <person name="Ojaghi J."/>
            <person name="Eynullazada K."/>
            <person name="Bayramov B."/>
            <person name="Abdulazimova A."/>
            <person name="Shahmuradov I."/>
        </authorList>
    </citation>
    <scope>NUCLEOTIDE SEQUENCE [LARGE SCALE GENOMIC DNA]</scope>
    <source>
        <strain evidence="13">cv. AG2017</strain>
        <tissue evidence="12">Leaf</tissue>
    </source>
</reference>
<dbReference type="Gene3D" id="3.10.410.10">
    <property type="entry name" value="Formyltetrahydrofolate synthetase, domain 3"/>
    <property type="match status" value="1"/>
</dbReference>
<keyword evidence="6" id="KW-0547">Nucleotide-binding</keyword>
<dbReference type="InterPro" id="IPR020628">
    <property type="entry name" value="Formate_THF_ligase_CS"/>
</dbReference>
<evidence type="ECO:0000256" key="2">
    <source>
        <dbReference type="ARBA" id="ARBA00011738"/>
    </source>
</evidence>
<dbReference type="UniPathway" id="UPA00193"/>
<comment type="subunit">
    <text evidence="2">Homodimer.</text>
</comment>
<dbReference type="Proteomes" id="UP000233551">
    <property type="component" value="Unassembled WGS sequence"/>
</dbReference>
<dbReference type="GO" id="GO:0005524">
    <property type="term" value="F:ATP binding"/>
    <property type="evidence" value="ECO:0007669"/>
    <property type="project" value="UniProtKB-KW"/>
</dbReference>
<evidence type="ECO:0000256" key="6">
    <source>
        <dbReference type="ARBA" id="ARBA00022741"/>
    </source>
</evidence>
<dbReference type="FunFam" id="3.10.410.10:FF:000001">
    <property type="entry name" value="Putative formate--tetrahydrofolate ligase"/>
    <property type="match status" value="1"/>
</dbReference>
<evidence type="ECO:0000256" key="5">
    <source>
        <dbReference type="ARBA" id="ARBA00022598"/>
    </source>
</evidence>
<name>A0A2I0KYR0_PUNGR</name>
<evidence type="ECO:0000256" key="11">
    <source>
        <dbReference type="ARBA" id="ARBA00083647"/>
    </source>
</evidence>
<evidence type="ECO:0000256" key="7">
    <source>
        <dbReference type="ARBA" id="ARBA00022840"/>
    </source>
</evidence>
<dbReference type="AlphaFoldDB" id="A0A2I0KYR0"/>
<dbReference type="GO" id="GO:0035999">
    <property type="term" value="P:tetrahydrofolate interconversion"/>
    <property type="evidence" value="ECO:0007669"/>
    <property type="project" value="UniProtKB-UniPathway"/>
</dbReference>
<protein>
    <recommendedName>
        <fullName evidence="10">Formate--tetrahydrofolate ligase</fullName>
        <ecNumber evidence="3">6.3.4.3</ecNumber>
    </recommendedName>
    <alternativeName>
        <fullName evidence="11">10-formyletrahydrofolate synthetase</fullName>
    </alternativeName>
</protein>